<feature type="transmembrane region" description="Helical" evidence="1">
    <location>
        <begin position="34"/>
        <end position="52"/>
    </location>
</feature>
<dbReference type="AlphaFoldDB" id="A0A6J4RWK0"/>
<keyword evidence="1" id="KW-1133">Transmembrane helix</keyword>
<organism evidence="2">
    <name type="scientific">uncultured Rubrobacteraceae bacterium</name>
    <dbReference type="NCBI Taxonomy" id="349277"/>
    <lineage>
        <taxon>Bacteria</taxon>
        <taxon>Bacillati</taxon>
        <taxon>Actinomycetota</taxon>
        <taxon>Rubrobacteria</taxon>
        <taxon>Rubrobacterales</taxon>
        <taxon>Rubrobacteraceae</taxon>
        <taxon>environmental samples</taxon>
    </lineage>
</organism>
<evidence type="ECO:0000313" key="2">
    <source>
        <dbReference type="EMBL" id="CAA9483988.1"/>
    </source>
</evidence>
<feature type="transmembrane region" description="Helical" evidence="1">
    <location>
        <begin position="162"/>
        <end position="183"/>
    </location>
</feature>
<name>A0A6J4RWK0_9ACTN</name>
<sequence>MAAMLGGVVGIVLTPILTYLWATYSDAYGYFGRAYFLVPLGLLLGMLGLYALRRTDPGQQATDKPDEETLSIGMTIVGLATALVGSILDYWGGTPGQDFTQAQITGFGLEIVGLLLVLLGSSLLGLQYRRANVVPAPVAWLLILAGPVGLLLSVLHVPSGSTLLFCCAWVVLGYLLFAGRVAASTGQHPRVR</sequence>
<dbReference type="EMBL" id="CADCVM010000165">
    <property type="protein sequence ID" value="CAA9483988.1"/>
    <property type="molecule type" value="Genomic_DNA"/>
</dbReference>
<evidence type="ECO:0000256" key="1">
    <source>
        <dbReference type="SAM" id="Phobius"/>
    </source>
</evidence>
<reference evidence="2" key="1">
    <citation type="submission" date="2020-02" db="EMBL/GenBank/DDBJ databases">
        <authorList>
            <person name="Meier V. D."/>
        </authorList>
    </citation>
    <scope>NUCLEOTIDE SEQUENCE</scope>
    <source>
        <strain evidence="2">AVDCRST_MAG05</strain>
    </source>
</reference>
<feature type="transmembrane region" description="Helical" evidence="1">
    <location>
        <begin position="5"/>
        <end position="22"/>
    </location>
</feature>
<gene>
    <name evidence="2" type="ORF">AVDCRST_MAG05-1466</name>
</gene>
<feature type="transmembrane region" description="Helical" evidence="1">
    <location>
        <begin position="72"/>
        <end position="92"/>
    </location>
</feature>
<protein>
    <submittedName>
        <fullName evidence="2">Uncharacterized protein</fullName>
    </submittedName>
</protein>
<keyword evidence="1" id="KW-0472">Membrane</keyword>
<accession>A0A6J4RWK0</accession>
<keyword evidence="1" id="KW-0812">Transmembrane</keyword>
<proteinExistence type="predicted"/>
<feature type="transmembrane region" description="Helical" evidence="1">
    <location>
        <begin position="138"/>
        <end position="156"/>
    </location>
</feature>
<feature type="transmembrane region" description="Helical" evidence="1">
    <location>
        <begin position="104"/>
        <end position="126"/>
    </location>
</feature>